<accession>D3T3W4</accession>
<dbReference type="PANTHER" id="PTHR43151">
    <property type="entry name" value="FEOA FAMILY PROTEIN"/>
    <property type="match status" value="1"/>
</dbReference>
<dbReference type="InterPro" id="IPR008988">
    <property type="entry name" value="Transcriptional_repressor_C"/>
</dbReference>
<proteinExistence type="predicted"/>
<evidence type="ECO:0000256" key="1">
    <source>
        <dbReference type="ARBA" id="ARBA00023004"/>
    </source>
</evidence>
<dbReference type="KEGG" id="tit:Thit_1666"/>
<dbReference type="RefSeq" id="WP_003868056.1">
    <property type="nucleotide sequence ID" value="NC_013921.1"/>
</dbReference>
<dbReference type="EMBL" id="CP001936">
    <property type="protein sequence ID" value="ADD02916.1"/>
    <property type="molecule type" value="Genomic_DNA"/>
</dbReference>
<evidence type="ECO:0000313" key="3">
    <source>
        <dbReference type="EMBL" id="ADD02916.1"/>
    </source>
</evidence>
<evidence type="ECO:0000259" key="2">
    <source>
        <dbReference type="SMART" id="SM00899"/>
    </source>
</evidence>
<dbReference type="Pfam" id="PF04023">
    <property type="entry name" value="FeoA"/>
    <property type="match status" value="1"/>
</dbReference>
<feature type="domain" description="Ferrous iron transporter FeoA-like" evidence="2">
    <location>
        <begin position="9"/>
        <end position="79"/>
    </location>
</feature>
<name>D3T3W4_THEIA</name>
<organism evidence="3 4">
    <name type="scientific">Thermoanaerobacter italicus (strain DSM 9252 / Ab9)</name>
    <dbReference type="NCBI Taxonomy" id="580331"/>
    <lineage>
        <taxon>Bacteria</taxon>
        <taxon>Bacillati</taxon>
        <taxon>Bacillota</taxon>
        <taxon>Clostridia</taxon>
        <taxon>Thermoanaerobacterales</taxon>
        <taxon>Thermoanaerobacteraceae</taxon>
        <taxon>Thermoanaerobacter</taxon>
    </lineage>
</organism>
<dbReference type="SMART" id="SM00899">
    <property type="entry name" value="FeoA"/>
    <property type="match status" value="1"/>
</dbReference>
<dbReference type="eggNOG" id="COG1918">
    <property type="taxonomic scope" value="Bacteria"/>
</dbReference>
<keyword evidence="4" id="KW-1185">Reference proteome</keyword>
<dbReference type="AlphaFoldDB" id="D3T3W4"/>
<dbReference type="GO" id="GO:0046914">
    <property type="term" value="F:transition metal ion binding"/>
    <property type="evidence" value="ECO:0007669"/>
    <property type="project" value="InterPro"/>
</dbReference>
<dbReference type="InterPro" id="IPR053184">
    <property type="entry name" value="FeoA-like"/>
</dbReference>
<dbReference type="SUPFAM" id="SSF50037">
    <property type="entry name" value="C-terminal domain of transcriptional repressors"/>
    <property type="match status" value="1"/>
</dbReference>
<protein>
    <submittedName>
        <fullName evidence="3">FeoA family protein</fullName>
    </submittedName>
</protein>
<dbReference type="InterPro" id="IPR007167">
    <property type="entry name" value="Fe-transptr_FeoA-like"/>
</dbReference>
<dbReference type="OrthoDB" id="1707677at2"/>
<dbReference type="Gene3D" id="2.30.30.90">
    <property type="match status" value="1"/>
</dbReference>
<dbReference type="HOGENOM" id="CLU_150646_6_3_9"/>
<evidence type="ECO:0000313" key="4">
    <source>
        <dbReference type="Proteomes" id="UP000001552"/>
    </source>
</evidence>
<keyword evidence="1" id="KW-0408">Iron</keyword>
<dbReference type="PANTHER" id="PTHR43151:SF1">
    <property type="entry name" value="SSR2333 PROTEIN"/>
    <property type="match status" value="1"/>
</dbReference>
<reference evidence="3" key="1">
    <citation type="submission" date="2010-02" db="EMBL/GenBank/DDBJ databases">
        <title>Complete sequence of Thermoanaerobacter italicus Ab9.</title>
        <authorList>
            <consortium name="US DOE Joint Genome Institute"/>
            <person name="Lucas S."/>
            <person name="Copeland A."/>
            <person name="Lapidus A."/>
            <person name="Cheng J.-F."/>
            <person name="Bruce D."/>
            <person name="Goodwin L."/>
            <person name="Pitluck S."/>
            <person name="Chertkov O."/>
            <person name="Detter J.C."/>
            <person name="Han C."/>
            <person name="Tapia R."/>
            <person name="Land M."/>
            <person name="Hauser L."/>
            <person name="Kyrpides N."/>
            <person name="Mikhailova N."/>
            <person name="Hemme C.L."/>
            <person name="Woyke T."/>
        </authorList>
    </citation>
    <scope>NUCLEOTIDE SEQUENCE [LARGE SCALE GENOMIC DNA]</scope>
    <source>
        <strain evidence="3">Ab9</strain>
    </source>
</reference>
<dbReference type="InterPro" id="IPR038157">
    <property type="entry name" value="FeoA_core_dom"/>
</dbReference>
<dbReference type="Proteomes" id="UP000001552">
    <property type="component" value="Chromosome"/>
</dbReference>
<sequence>MIGKEGVIVPLTMLPVGKNAVIVDVVGGEGIRRRLAEMGLIRGATIRVIKNDIGPLIIALGESRMVLGFGMAQKIMVEER</sequence>
<gene>
    <name evidence="3" type="ordered locus">Thit_1666</name>
</gene>